<dbReference type="EMBL" id="VYKL01000062">
    <property type="protein sequence ID" value="KAA9012290.1"/>
    <property type="molecule type" value="Genomic_DNA"/>
</dbReference>
<proteinExistence type="inferred from homology"/>
<dbReference type="SUPFAM" id="SSF54292">
    <property type="entry name" value="2Fe-2S ferredoxin-like"/>
    <property type="match status" value="1"/>
</dbReference>
<dbReference type="InterPro" id="IPR001041">
    <property type="entry name" value="2Fe-2S_ferredoxin-type"/>
</dbReference>
<reference evidence="10 11" key="1">
    <citation type="submission" date="2019-09" db="EMBL/GenBank/DDBJ databases">
        <title>Whole genome sequences of isolates from the Mars Exploration Rovers.</title>
        <authorList>
            <person name="Seuylemezian A."/>
            <person name="Vaishampayan P."/>
        </authorList>
    </citation>
    <scope>NUCLEOTIDE SEQUENCE [LARGE SCALE GENOMIC DNA]</scope>
    <source>
        <strain evidence="10 11">MER_TA_151</strain>
    </source>
</reference>
<keyword evidence="2" id="KW-0813">Transport</keyword>
<comment type="similarity">
    <text evidence="1">Belongs to the 2Fe2S plant-type ferredoxin family.</text>
</comment>
<evidence type="ECO:0000313" key="10">
    <source>
        <dbReference type="EMBL" id="KAA9012290.1"/>
    </source>
</evidence>
<keyword evidence="6" id="KW-0408">Iron</keyword>
<dbReference type="AlphaFoldDB" id="A0A5J5GVK2"/>
<evidence type="ECO:0000256" key="2">
    <source>
        <dbReference type="ARBA" id="ARBA00022448"/>
    </source>
</evidence>
<dbReference type="OrthoDB" id="2874668at2"/>
<keyword evidence="7" id="KW-0411">Iron-sulfur</keyword>
<dbReference type="GO" id="GO:0046872">
    <property type="term" value="F:metal ion binding"/>
    <property type="evidence" value="ECO:0007669"/>
    <property type="project" value="UniProtKB-KW"/>
</dbReference>
<dbReference type="PROSITE" id="PS00197">
    <property type="entry name" value="2FE2S_FER_1"/>
    <property type="match status" value="1"/>
</dbReference>
<sequence length="101" mass="11261">MLMFKIKVMDTNDTNYEWQGYDSESLLDGAQRNGIKIPYACKGGGCGLCKVKVEAGSFKRGKSSIAVLPEDERVYNHSLACKTYPKGDMEILLNINTIKSY</sequence>
<evidence type="ECO:0000256" key="7">
    <source>
        <dbReference type="ARBA" id="ARBA00023014"/>
    </source>
</evidence>
<keyword evidence="5" id="KW-0249">Electron transport</keyword>
<gene>
    <name evidence="10" type="ORF">F4V44_25870</name>
</gene>
<evidence type="ECO:0000256" key="4">
    <source>
        <dbReference type="ARBA" id="ARBA00022723"/>
    </source>
</evidence>
<dbReference type="InterPro" id="IPR036010">
    <property type="entry name" value="2Fe-2S_ferredoxin-like_sf"/>
</dbReference>
<dbReference type="Pfam" id="PF00111">
    <property type="entry name" value="Fer2"/>
    <property type="match status" value="1"/>
</dbReference>
<evidence type="ECO:0000256" key="1">
    <source>
        <dbReference type="ARBA" id="ARBA00007874"/>
    </source>
</evidence>
<dbReference type="Proteomes" id="UP000326671">
    <property type="component" value="Unassembled WGS sequence"/>
</dbReference>
<dbReference type="Gene3D" id="3.10.20.30">
    <property type="match status" value="1"/>
</dbReference>
<dbReference type="InterPro" id="IPR006058">
    <property type="entry name" value="2Fe2S_fd_BS"/>
</dbReference>
<dbReference type="InterPro" id="IPR012675">
    <property type="entry name" value="Beta-grasp_dom_sf"/>
</dbReference>
<evidence type="ECO:0000256" key="3">
    <source>
        <dbReference type="ARBA" id="ARBA00022714"/>
    </source>
</evidence>
<dbReference type="PROSITE" id="PS51085">
    <property type="entry name" value="2FE2S_FER_2"/>
    <property type="match status" value="1"/>
</dbReference>
<evidence type="ECO:0000256" key="8">
    <source>
        <dbReference type="ARBA" id="ARBA00034078"/>
    </source>
</evidence>
<name>A0A5J5GVK2_9BACI</name>
<evidence type="ECO:0000256" key="6">
    <source>
        <dbReference type="ARBA" id="ARBA00023004"/>
    </source>
</evidence>
<keyword evidence="11" id="KW-1185">Reference proteome</keyword>
<comment type="caution">
    <text evidence="10">The sequence shown here is derived from an EMBL/GenBank/DDBJ whole genome shotgun (WGS) entry which is preliminary data.</text>
</comment>
<dbReference type="CDD" id="cd00207">
    <property type="entry name" value="fer2"/>
    <property type="match status" value="1"/>
</dbReference>
<protein>
    <submittedName>
        <fullName evidence="10">2Fe-2S iron-sulfur cluster binding domain-containing protein</fullName>
    </submittedName>
</protein>
<evidence type="ECO:0000256" key="5">
    <source>
        <dbReference type="ARBA" id="ARBA00022982"/>
    </source>
</evidence>
<dbReference type="PANTHER" id="PTHR43112">
    <property type="entry name" value="FERREDOXIN"/>
    <property type="match status" value="1"/>
</dbReference>
<dbReference type="PANTHER" id="PTHR43112:SF30">
    <property type="entry name" value="FERREDOXIN-3, CHLOROPLASTIC"/>
    <property type="match status" value="1"/>
</dbReference>
<evidence type="ECO:0000259" key="9">
    <source>
        <dbReference type="PROSITE" id="PS51085"/>
    </source>
</evidence>
<keyword evidence="4" id="KW-0479">Metal-binding</keyword>
<organism evidence="10 11">
    <name type="scientific">Niallia endozanthoxylica</name>
    <dbReference type="NCBI Taxonomy" id="2036016"/>
    <lineage>
        <taxon>Bacteria</taxon>
        <taxon>Bacillati</taxon>
        <taxon>Bacillota</taxon>
        <taxon>Bacilli</taxon>
        <taxon>Bacillales</taxon>
        <taxon>Bacillaceae</taxon>
        <taxon>Niallia</taxon>
    </lineage>
</organism>
<accession>A0A5J5GVK2</accession>
<dbReference type="GO" id="GO:0051537">
    <property type="term" value="F:2 iron, 2 sulfur cluster binding"/>
    <property type="evidence" value="ECO:0007669"/>
    <property type="project" value="UniProtKB-KW"/>
</dbReference>
<feature type="domain" description="2Fe-2S ferredoxin-type" evidence="9">
    <location>
        <begin position="4"/>
        <end position="97"/>
    </location>
</feature>
<evidence type="ECO:0000313" key="11">
    <source>
        <dbReference type="Proteomes" id="UP000326671"/>
    </source>
</evidence>
<keyword evidence="3" id="KW-0001">2Fe-2S</keyword>
<comment type="cofactor">
    <cofactor evidence="8">
        <name>[2Fe-2S] cluster</name>
        <dbReference type="ChEBI" id="CHEBI:190135"/>
    </cofactor>
</comment>